<evidence type="ECO:0000256" key="1">
    <source>
        <dbReference type="ARBA" id="ARBA00022441"/>
    </source>
</evidence>
<evidence type="ECO:0000256" key="3">
    <source>
        <dbReference type="SAM" id="MobiDB-lite"/>
    </source>
</evidence>
<evidence type="ECO:0000313" key="6">
    <source>
        <dbReference type="Proteomes" id="UP001473302"/>
    </source>
</evidence>
<dbReference type="InterPro" id="IPR015915">
    <property type="entry name" value="Kelch-typ_b-propeller"/>
</dbReference>
<comment type="caution">
    <text evidence="5">The sequence shown here is derived from an EMBL/GenBank/DDBJ whole genome shotgun (WGS) entry which is preliminary data.</text>
</comment>
<sequence>MAVTPAFANALVTVGENIYSLDGQYVDKNGGIYVSENVIFFNFTSNQTLQEHTYEPSSREDLIGNYCQGFLLSDNKTIVVMGIEVDNGTETKIGSDSFATVDMKWRFTNTLLNASLFPSYRKYSSSVISPGNDALYLIGGTVVDDTYNIPVGIIRYDLINRTSVIDLATEYPSLKFSWLGGCANMLPNGVVVLAFGADGDLSLYNSSEVLLFDTNINEIRIQPTNGIAPTPRILASSTLGPDKTTIYYFGGQDETSLKNPYAGLVYGDLTILDTNTWSWVRKEVTGVKPSRLLYPALTVFGQNKFFLSAGEPIESSNLQWSENFGINNFGIKEFSSGAIAGIVIGVLLFTFFAIFVLWRYIPATKDIAKYTHRYFITNSRSGEPLWAETTRLFVRFVLLVLFLLFVVYVTYRSIDSPIVSQYIIEETYEVLIPDIQFYFNGFSKTNFIPFVSCTFINGTSCSDKIVSLDRNKHTPLYKDFLGNVSCRMFYPGPNFYIYTDVQFSFFAEPLEPGYNPNLLAQELDNKSKITMGEFFDWSLQERLSDSMETILLRQGVVSAASYTLTTIKTMRKNDGWNYIGVFSSYDDWMRVKISYKDFPQNIRGIPKANNYNRSTISRLLVRPDSLTLTTSKDQKVFTLLNAFAQVGGVLGLFISIQTILFGFRPQSPWGIIHRWSFGSLRAELTDKLADSFNEMGKPVPLFDPICNRLNSVDRQNLLGGSSSTSNNAHLTGEDIDMQDDWEHRMEDHLHLMEHGFKNHYLDDEIFRSLKKTADRNRKDANNIHEGNNCSVTQEENNDNDTDSLTNNK</sequence>
<dbReference type="Gene3D" id="2.120.10.80">
    <property type="entry name" value="Kelch-type beta propeller"/>
    <property type="match status" value="1"/>
</dbReference>
<reference evidence="5 6" key="1">
    <citation type="submission" date="2024-04" db="EMBL/GenBank/DDBJ databases">
        <title>genome sequences of Mucor flavus KT1a and Helicostylum pulchrum KT1b strains isolated from the surface of a dry-aged beef.</title>
        <authorList>
            <person name="Toyotome T."/>
            <person name="Hosono M."/>
            <person name="Torimaru M."/>
            <person name="Fukuda K."/>
            <person name="Mikami N."/>
        </authorList>
    </citation>
    <scope>NUCLEOTIDE SEQUENCE [LARGE SCALE GENOMIC DNA]</scope>
    <source>
        <strain evidence="5 6">KT1a</strain>
    </source>
</reference>
<protein>
    <submittedName>
        <fullName evidence="5">Uncharacterized protein</fullName>
    </submittedName>
</protein>
<keyword evidence="6" id="KW-1185">Reference proteome</keyword>
<keyword evidence="1" id="KW-0880">Kelch repeat</keyword>
<evidence type="ECO:0000256" key="2">
    <source>
        <dbReference type="ARBA" id="ARBA00022737"/>
    </source>
</evidence>
<dbReference type="PANTHER" id="PTHR46093:SF18">
    <property type="entry name" value="FIBRONECTIN TYPE-III DOMAIN-CONTAINING PROTEIN"/>
    <property type="match status" value="1"/>
</dbReference>
<keyword evidence="4" id="KW-0812">Transmembrane</keyword>
<accession>A0ABP9Z3D7</accession>
<gene>
    <name evidence="5" type="ORF">MFLAVUS_007084</name>
</gene>
<feature type="compositionally biased region" description="Polar residues" evidence="3">
    <location>
        <begin position="784"/>
        <end position="794"/>
    </location>
</feature>
<dbReference type="Proteomes" id="UP001473302">
    <property type="component" value="Unassembled WGS sequence"/>
</dbReference>
<feature type="region of interest" description="Disordered" evidence="3">
    <location>
        <begin position="777"/>
        <end position="808"/>
    </location>
</feature>
<organism evidence="5 6">
    <name type="scientific">Mucor flavus</name>
    <dbReference type="NCBI Taxonomy" id="439312"/>
    <lineage>
        <taxon>Eukaryota</taxon>
        <taxon>Fungi</taxon>
        <taxon>Fungi incertae sedis</taxon>
        <taxon>Mucoromycota</taxon>
        <taxon>Mucoromycotina</taxon>
        <taxon>Mucoromycetes</taxon>
        <taxon>Mucorales</taxon>
        <taxon>Mucorineae</taxon>
        <taxon>Mucoraceae</taxon>
        <taxon>Mucor</taxon>
    </lineage>
</organism>
<dbReference type="EMBL" id="BAABUK010000017">
    <property type="protein sequence ID" value="GAA5813601.1"/>
    <property type="molecule type" value="Genomic_DNA"/>
</dbReference>
<keyword evidence="4" id="KW-1133">Transmembrane helix</keyword>
<evidence type="ECO:0000313" key="5">
    <source>
        <dbReference type="EMBL" id="GAA5813601.1"/>
    </source>
</evidence>
<feature type="transmembrane region" description="Helical" evidence="4">
    <location>
        <begin position="338"/>
        <end position="361"/>
    </location>
</feature>
<feature type="transmembrane region" description="Helical" evidence="4">
    <location>
        <begin position="392"/>
        <end position="411"/>
    </location>
</feature>
<dbReference type="SUPFAM" id="SSF50965">
    <property type="entry name" value="Galactose oxidase, central domain"/>
    <property type="match status" value="1"/>
</dbReference>
<proteinExistence type="predicted"/>
<keyword evidence="2" id="KW-0677">Repeat</keyword>
<dbReference type="PANTHER" id="PTHR46093">
    <property type="entry name" value="ACYL-COA-BINDING DOMAIN-CONTAINING PROTEIN 5"/>
    <property type="match status" value="1"/>
</dbReference>
<evidence type="ECO:0000256" key="4">
    <source>
        <dbReference type="SAM" id="Phobius"/>
    </source>
</evidence>
<keyword evidence="4" id="KW-0472">Membrane</keyword>
<dbReference type="InterPro" id="IPR011043">
    <property type="entry name" value="Gal_Oxase/kelch_b-propeller"/>
</dbReference>
<name>A0ABP9Z3D7_9FUNG</name>